<evidence type="ECO:0000313" key="6">
    <source>
        <dbReference type="EMBL" id="MEE6261663.1"/>
    </source>
</evidence>
<dbReference type="RefSeq" id="WP_331216741.1">
    <property type="nucleotide sequence ID" value="NZ_JAZGQK010000021.1"/>
</dbReference>
<organism evidence="6 7">
    <name type="scientific">Plantactinospora sonchi</name>
    <dbReference type="NCBI Taxonomy" id="1544735"/>
    <lineage>
        <taxon>Bacteria</taxon>
        <taxon>Bacillati</taxon>
        <taxon>Actinomycetota</taxon>
        <taxon>Actinomycetes</taxon>
        <taxon>Micromonosporales</taxon>
        <taxon>Micromonosporaceae</taxon>
        <taxon>Plantactinospora</taxon>
    </lineage>
</organism>
<sequence length="408" mass="44602">MSRRFTRLVAGLVATSLVAGCGLVGGPDDGRVEIEFFQFKSEAVRTFDRIIADFERENPGIRVVQNHVPDSETALRTRLVRDDVPDVLTLNGNASYAELARAGVFYDFSGVPAVETVSPAILRVLGDLGTANPGEVNALPFASNASGILYNKGIFAAQGVAVPRTWAELIAAAERFQAAGIIPVYATLSDSWTTLGALNPIAANLSPDDFWDRLRGDRTSFREGWSEVAQRYRELFSYAQPDRLSRGYDDGNQAFAQGRAAMYVQGSWSIPAIRQFRPAFDLGAFPMPAGDVRLVSGVDVAVTMPREPRHERESLAFVAHLMRPDVIAAYAEGESAIPTLRDQTPADPTLAELAPLFDQGRIVGFPDHQIPPVIPLAQIAQQFLIDGDDQAFLSTLDEEWAKLARRRN</sequence>
<keyword evidence="2" id="KW-0732">Signal</keyword>
<dbReference type="SUPFAM" id="SSF53850">
    <property type="entry name" value="Periplasmic binding protein-like II"/>
    <property type="match status" value="1"/>
</dbReference>
<protein>
    <submittedName>
        <fullName evidence="6">Extracellular solute-binding protein</fullName>
    </submittedName>
</protein>
<evidence type="ECO:0000256" key="1">
    <source>
        <dbReference type="ARBA" id="ARBA00022475"/>
    </source>
</evidence>
<dbReference type="InterPro" id="IPR050490">
    <property type="entry name" value="Bact_solute-bd_prot1"/>
</dbReference>
<keyword evidence="7" id="KW-1185">Reference proteome</keyword>
<reference evidence="6 7" key="1">
    <citation type="submission" date="2024-01" db="EMBL/GenBank/DDBJ databases">
        <title>Genome insights into Plantactinospora sonchi sp. nov.</title>
        <authorList>
            <person name="Wang L."/>
        </authorList>
    </citation>
    <scope>NUCLEOTIDE SEQUENCE [LARGE SCALE GENOMIC DNA]</scope>
    <source>
        <strain evidence="6 7">NEAU-QY2</strain>
    </source>
</reference>
<evidence type="ECO:0000256" key="4">
    <source>
        <dbReference type="ARBA" id="ARBA00023139"/>
    </source>
</evidence>
<evidence type="ECO:0000256" key="2">
    <source>
        <dbReference type="ARBA" id="ARBA00022729"/>
    </source>
</evidence>
<name>A0ABU7RYU3_9ACTN</name>
<comment type="caution">
    <text evidence="6">The sequence shown here is derived from an EMBL/GenBank/DDBJ whole genome shotgun (WGS) entry which is preliminary data.</text>
</comment>
<evidence type="ECO:0000256" key="5">
    <source>
        <dbReference type="ARBA" id="ARBA00023288"/>
    </source>
</evidence>
<proteinExistence type="predicted"/>
<keyword evidence="4" id="KW-0564">Palmitate</keyword>
<dbReference type="Proteomes" id="UP001332243">
    <property type="component" value="Unassembled WGS sequence"/>
</dbReference>
<dbReference type="PROSITE" id="PS51257">
    <property type="entry name" value="PROKAR_LIPOPROTEIN"/>
    <property type="match status" value="1"/>
</dbReference>
<keyword evidence="3" id="KW-0472">Membrane</keyword>
<gene>
    <name evidence="6" type="ORF">V1633_24575</name>
</gene>
<dbReference type="PANTHER" id="PTHR43649:SF33">
    <property type="entry name" value="POLYGALACTURONAN_RHAMNOGALACTURONAN-BINDING PROTEIN YTCQ"/>
    <property type="match status" value="1"/>
</dbReference>
<dbReference type="InterPro" id="IPR006059">
    <property type="entry name" value="SBP"/>
</dbReference>
<dbReference type="PANTHER" id="PTHR43649">
    <property type="entry name" value="ARABINOSE-BINDING PROTEIN-RELATED"/>
    <property type="match status" value="1"/>
</dbReference>
<keyword evidence="1" id="KW-1003">Cell membrane</keyword>
<keyword evidence="5" id="KW-0449">Lipoprotein</keyword>
<evidence type="ECO:0000256" key="3">
    <source>
        <dbReference type="ARBA" id="ARBA00023136"/>
    </source>
</evidence>
<dbReference type="Pfam" id="PF01547">
    <property type="entry name" value="SBP_bac_1"/>
    <property type="match status" value="1"/>
</dbReference>
<evidence type="ECO:0000313" key="7">
    <source>
        <dbReference type="Proteomes" id="UP001332243"/>
    </source>
</evidence>
<dbReference type="EMBL" id="JAZGQK010000021">
    <property type="protein sequence ID" value="MEE6261663.1"/>
    <property type="molecule type" value="Genomic_DNA"/>
</dbReference>
<dbReference type="Gene3D" id="3.40.190.10">
    <property type="entry name" value="Periplasmic binding protein-like II"/>
    <property type="match status" value="2"/>
</dbReference>
<accession>A0ABU7RYU3</accession>